<name>A0A4C1ZV94_EUMVA</name>
<keyword evidence="2" id="KW-1185">Reference proteome</keyword>
<protein>
    <submittedName>
        <fullName evidence="1">Uncharacterized protein</fullName>
    </submittedName>
</protein>
<accession>A0A4C1ZV94</accession>
<dbReference type="EMBL" id="BGZK01002094">
    <property type="protein sequence ID" value="GBP90585.1"/>
    <property type="molecule type" value="Genomic_DNA"/>
</dbReference>
<dbReference type="AlphaFoldDB" id="A0A4C1ZV94"/>
<gene>
    <name evidence="1" type="ORF">EVAR_66623_1</name>
</gene>
<evidence type="ECO:0000313" key="2">
    <source>
        <dbReference type="Proteomes" id="UP000299102"/>
    </source>
</evidence>
<dbReference type="Proteomes" id="UP000299102">
    <property type="component" value="Unassembled WGS sequence"/>
</dbReference>
<organism evidence="1 2">
    <name type="scientific">Eumeta variegata</name>
    <name type="common">Bagworm moth</name>
    <name type="synonym">Eumeta japonica</name>
    <dbReference type="NCBI Taxonomy" id="151549"/>
    <lineage>
        <taxon>Eukaryota</taxon>
        <taxon>Metazoa</taxon>
        <taxon>Ecdysozoa</taxon>
        <taxon>Arthropoda</taxon>
        <taxon>Hexapoda</taxon>
        <taxon>Insecta</taxon>
        <taxon>Pterygota</taxon>
        <taxon>Neoptera</taxon>
        <taxon>Endopterygota</taxon>
        <taxon>Lepidoptera</taxon>
        <taxon>Glossata</taxon>
        <taxon>Ditrysia</taxon>
        <taxon>Tineoidea</taxon>
        <taxon>Psychidae</taxon>
        <taxon>Oiketicinae</taxon>
        <taxon>Eumeta</taxon>
    </lineage>
</organism>
<sequence>MRLADIFLRVKQSGLLIATSTSVNEQPTSLIELITSEEEMISSGDHKIDIAEWSALLQGTSTRKDAVHLPRASSHPIDCVPVPAPQTDWGRGVKGAV</sequence>
<evidence type="ECO:0000313" key="1">
    <source>
        <dbReference type="EMBL" id="GBP90585.1"/>
    </source>
</evidence>
<comment type="caution">
    <text evidence="1">The sequence shown here is derived from an EMBL/GenBank/DDBJ whole genome shotgun (WGS) entry which is preliminary data.</text>
</comment>
<proteinExistence type="predicted"/>
<reference evidence="1 2" key="1">
    <citation type="journal article" date="2019" name="Commun. Biol.">
        <title>The bagworm genome reveals a unique fibroin gene that provides high tensile strength.</title>
        <authorList>
            <person name="Kono N."/>
            <person name="Nakamura H."/>
            <person name="Ohtoshi R."/>
            <person name="Tomita M."/>
            <person name="Numata K."/>
            <person name="Arakawa K."/>
        </authorList>
    </citation>
    <scope>NUCLEOTIDE SEQUENCE [LARGE SCALE GENOMIC DNA]</scope>
</reference>